<evidence type="ECO:0000313" key="2">
    <source>
        <dbReference type="EMBL" id="SDC23825.1"/>
    </source>
</evidence>
<evidence type="ECO:0000313" key="3">
    <source>
        <dbReference type="Proteomes" id="UP000199501"/>
    </source>
</evidence>
<evidence type="ECO:0008006" key="4">
    <source>
        <dbReference type="Google" id="ProtNLM"/>
    </source>
</evidence>
<accession>A0A1G6JZL8</accession>
<dbReference type="STRING" id="1271860.SAMN05216174_101623"/>
<keyword evidence="3" id="KW-1185">Reference proteome</keyword>
<feature type="signal peptide" evidence="1">
    <location>
        <begin position="1"/>
        <end position="31"/>
    </location>
</feature>
<evidence type="ECO:0000256" key="1">
    <source>
        <dbReference type="SAM" id="SignalP"/>
    </source>
</evidence>
<dbReference type="RefSeq" id="WP_091447941.1">
    <property type="nucleotide sequence ID" value="NZ_FMZZ01000001.1"/>
</dbReference>
<dbReference type="AlphaFoldDB" id="A0A1G6JZL8"/>
<keyword evidence="1" id="KW-0732">Signal</keyword>
<protein>
    <recommendedName>
        <fullName evidence="4">Polyisoprenoid-binding protein YceI</fullName>
    </recommendedName>
</protein>
<proteinExistence type="predicted"/>
<sequence length="200" mass="20464">MPSKKVTTVGAAIGVLAIGATLALTAPPSHAATTRIPYTTAGETAITGLGASLPLGPGQTEVDIDLQSGQFTGKIDLPETRTDFTMFGFLPTHAKVKITQAGALKGTFQGDAVTAAGDFGVAITEVGHFDVGMPLPNCKTTAPVQIKLKSAGAFNPSNGGKLTGTYQLPKFADCGFDTEIINMLVGGKENTITIALTAKK</sequence>
<reference evidence="3" key="1">
    <citation type="submission" date="2016-10" db="EMBL/GenBank/DDBJ databases">
        <authorList>
            <person name="Varghese N."/>
            <person name="Submissions S."/>
        </authorList>
    </citation>
    <scope>NUCLEOTIDE SEQUENCE [LARGE SCALE GENOMIC DNA]</scope>
    <source>
        <strain evidence="3">IBRC-M 10403</strain>
    </source>
</reference>
<name>A0A1G6JZL8_9PSEU</name>
<dbReference type="Proteomes" id="UP000199501">
    <property type="component" value="Unassembled WGS sequence"/>
</dbReference>
<dbReference type="EMBL" id="FMZZ01000001">
    <property type="protein sequence ID" value="SDC23825.1"/>
    <property type="molecule type" value="Genomic_DNA"/>
</dbReference>
<gene>
    <name evidence="2" type="ORF">SAMN05216174_101623</name>
</gene>
<dbReference type="OrthoDB" id="4863392at2"/>
<organism evidence="2 3">
    <name type="scientific">Actinokineospora iranica</name>
    <dbReference type="NCBI Taxonomy" id="1271860"/>
    <lineage>
        <taxon>Bacteria</taxon>
        <taxon>Bacillati</taxon>
        <taxon>Actinomycetota</taxon>
        <taxon>Actinomycetes</taxon>
        <taxon>Pseudonocardiales</taxon>
        <taxon>Pseudonocardiaceae</taxon>
        <taxon>Actinokineospora</taxon>
    </lineage>
</organism>
<feature type="chain" id="PRO_5011648975" description="Polyisoprenoid-binding protein YceI" evidence="1">
    <location>
        <begin position="32"/>
        <end position="200"/>
    </location>
</feature>